<dbReference type="EMBL" id="AJ811547">
    <property type="protein sequence ID" value="CAH18877.1"/>
    <property type="molecule type" value="Genomic_RNA"/>
</dbReference>
<sequence length="267" mass="30365">MINNNMMNSQYMFDYPAINIDVRCHRLLSSVSYVAYNKFHTHDVSTYEHCEIPLEKLRLGYGRRNSLADFYSLGELPASWGPACYFSSVKPMMYTFQGMASDLSRFDLTGFSRKGLPNVLKALSWPLGIPDCEIFSICSDRFVRGLQTRDQLMSYILRMGDSHSLDECIVQAHKKILQEARRLGLSDEHYNGYDLFREIGSLVCLRLINAEPFDTASSGEALDVRTVIRSYRASDPSTGLTEYGNSLWTPIHSHVDENDESSSDSDF</sequence>
<dbReference type="InterPro" id="IPR024376">
    <property type="entry name" value="RVFV_non-structural"/>
</dbReference>
<evidence type="ECO:0000313" key="2">
    <source>
        <dbReference type="EMBL" id="CAH18877.1"/>
    </source>
</evidence>
<name>Q68UW6_SFSV</name>
<evidence type="ECO:0000256" key="1">
    <source>
        <dbReference type="PIRNR" id="PIRNR003956"/>
    </source>
</evidence>
<reference evidence="2" key="1">
    <citation type="submission" date="2004-08" db="EMBL/GenBank/DDBJ databases">
        <title>Rapid Detection of important human pathogenic Phleboviruses.</title>
        <authorList>
            <person name="Weidmann M."/>
            <person name="Sanchez-Seco M."/>
            <person name="Sall A.A."/>
            <person name="Thiongane Y."/>
            <person name="Schley H."/>
            <person name="Hufert F.T."/>
        </authorList>
    </citation>
    <scope>NUCLEOTIDE SEQUENCE</scope>
    <source>
        <strain evidence="2">Sabin Oct-85</strain>
    </source>
</reference>
<dbReference type="PIRSF" id="PIRSF003956">
    <property type="entry name" value="NS-S_PhleboV"/>
    <property type="match status" value="1"/>
</dbReference>
<protein>
    <recommendedName>
        <fullName evidence="1">Non-structural protein NS-S</fullName>
    </recommendedName>
</protein>
<comment type="similarity">
    <text evidence="1">Belongs to the phlebovirus NS-S protein family.</text>
</comment>
<organismHost>
    <name type="scientific">Phlebotomus papatasi</name>
    <name type="common">Sandfly</name>
    <dbReference type="NCBI Taxonomy" id="29031"/>
</organismHost>
<accession>Q68UW6</accession>
<proteinExistence type="inferred from homology"/>
<organismHost>
    <name type="scientific">Homo sapiens</name>
    <name type="common">Human</name>
    <dbReference type="NCBI Taxonomy" id="9606"/>
</organismHost>
<gene>
    <name evidence="2" type="primary">NS-s</name>
</gene>
<dbReference type="Pfam" id="PF11073">
    <property type="entry name" value="NSs"/>
    <property type="match status" value="1"/>
</dbReference>
<organism evidence="2">
    <name type="scientific">Sandfly fever sicilian virus</name>
    <name type="common">SFS</name>
    <dbReference type="NCBI Taxonomy" id="28292"/>
    <lineage>
        <taxon>Viruses</taxon>
        <taxon>Riboviria</taxon>
        <taxon>Orthornavirae</taxon>
        <taxon>Negarnaviricota</taxon>
        <taxon>Polyploviricotina</taxon>
        <taxon>Bunyaviricetes</taxon>
        <taxon>Hareavirales</taxon>
        <taxon>Phenuiviridae</taxon>
        <taxon>Phlebovirus</taxon>
        <taxon>Phlebovirus siciliaense</taxon>
    </lineage>
</organism>
<dbReference type="InterPro" id="IPR039434">
    <property type="entry name" value="NSs-like"/>
</dbReference>